<sequence>MRLQEAATNYCCKHYLVANALIFIPNITVTKQDFAPTTPTTKSPVHHQNLILELKEQFFSIHKLLLITNCKQSIELFFYEMK</sequence>
<dbReference type="RefSeq" id="XP_001440931.1">
    <property type="nucleotide sequence ID" value="XM_001440894.1"/>
</dbReference>
<reference evidence="1 2" key="1">
    <citation type="journal article" date="2006" name="Nature">
        <title>Global trends of whole-genome duplications revealed by the ciliate Paramecium tetraurelia.</title>
        <authorList>
            <consortium name="Genoscope"/>
            <person name="Aury J.-M."/>
            <person name="Jaillon O."/>
            <person name="Duret L."/>
            <person name="Noel B."/>
            <person name="Jubin C."/>
            <person name="Porcel B.M."/>
            <person name="Segurens B."/>
            <person name="Daubin V."/>
            <person name="Anthouard V."/>
            <person name="Aiach N."/>
            <person name="Arnaiz O."/>
            <person name="Billaut A."/>
            <person name="Beisson J."/>
            <person name="Blanc I."/>
            <person name="Bouhouche K."/>
            <person name="Camara F."/>
            <person name="Duharcourt S."/>
            <person name="Guigo R."/>
            <person name="Gogendeau D."/>
            <person name="Katinka M."/>
            <person name="Keller A.-M."/>
            <person name="Kissmehl R."/>
            <person name="Klotz C."/>
            <person name="Koll F."/>
            <person name="Le Moue A."/>
            <person name="Lepere C."/>
            <person name="Malinsky S."/>
            <person name="Nowacki M."/>
            <person name="Nowak J.K."/>
            <person name="Plattner H."/>
            <person name="Poulain J."/>
            <person name="Ruiz F."/>
            <person name="Serrano V."/>
            <person name="Zagulski M."/>
            <person name="Dessen P."/>
            <person name="Betermier M."/>
            <person name="Weissenbach J."/>
            <person name="Scarpelli C."/>
            <person name="Schachter V."/>
            <person name="Sperling L."/>
            <person name="Meyer E."/>
            <person name="Cohen J."/>
            <person name="Wincker P."/>
        </authorList>
    </citation>
    <scope>NUCLEOTIDE SEQUENCE [LARGE SCALE GENOMIC DNA]</scope>
    <source>
        <strain evidence="1 2">Stock d4-2</strain>
    </source>
</reference>
<dbReference type="KEGG" id="ptm:GSPATT00038884001"/>
<dbReference type="HOGENOM" id="CLU_2563347_0_0_1"/>
<accession>A0CRW7</accession>
<protein>
    <submittedName>
        <fullName evidence="1">Uncharacterized protein</fullName>
    </submittedName>
</protein>
<dbReference type="InParanoid" id="A0CRW7"/>
<gene>
    <name evidence="1" type="ORF">GSPATT00038884001</name>
</gene>
<dbReference type="GeneID" id="5026717"/>
<organism evidence="1 2">
    <name type="scientific">Paramecium tetraurelia</name>
    <dbReference type="NCBI Taxonomy" id="5888"/>
    <lineage>
        <taxon>Eukaryota</taxon>
        <taxon>Sar</taxon>
        <taxon>Alveolata</taxon>
        <taxon>Ciliophora</taxon>
        <taxon>Intramacronucleata</taxon>
        <taxon>Oligohymenophorea</taxon>
        <taxon>Peniculida</taxon>
        <taxon>Parameciidae</taxon>
        <taxon>Paramecium</taxon>
    </lineage>
</organism>
<name>A0CRW7_PARTE</name>
<proteinExistence type="predicted"/>
<dbReference type="EMBL" id="CT868153">
    <property type="protein sequence ID" value="CAK73534.1"/>
    <property type="molecule type" value="Genomic_DNA"/>
</dbReference>
<dbReference type="AlphaFoldDB" id="A0CRW7"/>
<dbReference type="Proteomes" id="UP000000600">
    <property type="component" value="Unassembled WGS sequence"/>
</dbReference>
<evidence type="ECO:0000313" key="1">
    <source>
        <dbReference type="EMBL" id="CAK73534.1"/>
    </source>
</evidence>
<evidence type="ECO:0000313" key="2">
    <source>
        <dbReference type="Proteomes" id="UP000000600"/>
    </source>
</evidence>
<keyword evidence="2" id="KW-1185">Reference proteome</keyword>